<comment type="similarity">
    <text evidence="2">Belongs to the paired homeobox family. Bicoid subfamily.</text>
</comment>
<dbReference type="Proteomes" id="UP000054630">
    <property type="component" value="Unassembled WGS sequence"/>
</dbReference>
<reference evidence="10 11" key="1">
    <citation type="submission" date="2015-01" db="EMBL/GenBank/DDBJ databases">
        <title>Evolution of Trichinella species and genotypes.</title>
        <authorList>
            <person name="Korhonen P.K."/>
            <person name="Edoardo P."/>
            <person name="Giuseppe L.R."/>
            <person name="Gasser R.B."/>
        </authorList>
    </citation>
    <scope>NUCLEOTIDE SEQUENCE [LARGE SCALE GENOMIC DNA]</scope>
    <source>
        <strain evidence="10">ISS37</strain>
    </source>
</reference>
<dbReference type="CDD" id="cd00086">
    <property type="entry name" value="homeodomain"/>
    <property type="match status" value="1"/>
</dbReference>
<dbReference type="PANTHER" id="PTHR24329">
    <property type="entry name" value="HOMEOBOX PROTEIN ARISTALESS"/>
    <property type="match status" value="1"/>
</dbReference>
<dbReference type="GO" id="GO:0000977">
    <property type="term" value="F:RNA polymerase II transcription regulatory region sequence-specific DNA binding"/>
    <property type="evidence" value="ECO:0007669"/>
    <property type="project" value="TreeGrafter"/>
</dbReference>
<comment type="subcellular location">
    <subcellularLocation>
        <location evidence="1 6 7">Nucleus</location>
    </subcellularLocation>
</comment>
<evidence type="ECO:0000256" key="1">
    <source>
        <dbReference type="ARBA" id="ARBA00004123"/>
    </source>
</evidence>
<dbReference type="GO" id="GO:0005634">
    <property type="term" value="C:nucleus"/>
    <property type="evidence" value="ECO:0007669"/>
    <property type="project" value="UniProtKB-SubCell"/>
</dbReference>
<dbReference type="STRING" id="6336.A0A0V0SC05"/>
<feature type="domain" description="Homeobox" evidence="9">
    <location>
        <begin position="129"/>
        <end position="189"/>
    </location>
</feature>
<gene>
    <name evidence="10" type="primary">Gsc</name>
    <name evidence="10" type="ORF">T07_851</name>
</gene>
<dbReference type="InterPro" id="IPR009057">
    <property type="entry name" value="Homeodomain-like_sf"/>
</dbReference>
<evidence type="ECO:0000256" key="8">
    <source>
        <dbReference type="SAM" id="MobiDB-lite"/>
    </source>
</evidence>
<dbReference type="PANTHER" id="PTHR24329:SF516">
    <property type="entry name" value="HOMEOBOX PROTEIN GOOSECOID"/>
    <property type="match status" value="1"/>
</dbReference>
<feature type="compositionally biased region" description="Basic and acidic residues" evidence="8">
    <location>
        <begin position="222"/>
        <end position="239"/>
    </location>
</feature>
<feature type="DNA-binding region" description="Homeobox" evidence="6">
    <location>
        <begin position="131"/>
        <end position="190"/>
    </location>
</feature>
<evidence type="ECO:0000256" key="5">
    <source>
        <dbReference type="ARBA" id="ARBA00023242"/>
    </source>
</evidence>
<name>A0A0V0SC05_9BILA</name>
<organism evidence="10 11">
    <name type="scientific">Trichinella nelsoni</name>
    <dbReference type="NCBI Taxonomy" id="6336"/>
    <lineage>
        <taxon>Eukaryota</taxon>
        <taxon>Metazoa</taxon>
        <taxon>Ecdysozoa</taxon>
        <taxon>Nematoda</taxon>
        <taxon>Enoplea</taxon>
        <taxon>Dorylaimia</taxon>
        <taxon>Trichinellida</taxon>
        <taxon>Trichinellidae</taxon>
        <taxon>Trichinella</taxon>
    </lineage>
</organism>
<dbReference type="PROSITE" id="PS50071">
    <property type="entry name" value="HOMEOBOX_2"/>
    <property type="match status" value="1"/>
</dbReference>
<dbReference type="EMBL" id="JYDL01000019">
    <property type="protein sequence ID" value="KRX24228.1"/>
    <property type="molecule type" value="Genomic_DNA"/>
</dbReference>
<dbReference type="FunFam" id="1.10.10.60:FF:000223">
    <property type="entry name" value="Goosecoid homeobox 2"/>
    <property type="match status" value="1"/>
</dbReference>
<dbReference type="PROSITE" id="PS00027">
    <property type="entry name" value="HOMEOBOX_1"/>
    <property type="match status" value="1"/>
</dbReference>
<evidence type="ECO:0000256" key="4">
    <source>
        <dbReference type="ARBA" id="ARBA00023155"/>
    </source>
</evidence>
<evidence type="ECO:0000313" key="10">
    <source>
        <dbReference type="EMBL" id="KRX24228.1"/>
    </source>
</evidence>
<evidence type="ECO:0000256" key="2">
    <source>
        <dbReference type="ARBA" id="ARBA00006503"/>
    </source>
</evidence>
<sequence length="256" mass="29099">MNFFSSIPYSYWVTSNEQMKSYMDICQANRIPKGPYTSSLRNASTAFSIDNILSSTKVPISNADLINASRMQPCFVPMTALPWSTTSFYPSPEVYGLKNTNAIAAASVMPFHRFLSPTLLPGALPLSNRRKRRHRTIFSEEQLVELETTFQKTHYPDVLLREQLAMKTDLKEERVEVWFKNRRAKWRKQKREENEAKKKCMNLSNSHDADEVKSECQSVEELGSKADGRSSRSSGHLDDVCVDDSSYCSDGELSAT</sequence>
<dbReference type="SMART" id="SM00389">
    <property type="entry name" value="HOX"/>
    <property type="match status" value="1"/>
</dbReference>
<evidence type="ECO:0000259" key="9">
    <source>
        <dbReference type="PROSITE" id="PS50071"/>
    </source>
</evidence>
<evidence type="ECO:0000256" key="3">
    <source>
        <dbReference type="ARBA" id="ARBA00023125"/>
    </source>
</evidence>
<dbReference type="AlphaFoldDB" id="A0A0V0SC05"/>
<accession>A0A0V0SC05</accession>
<keyword evidence="3 6" id="KW-0238">DNA-binding</keyword>
<keyword evidence="5 6" id="KW-0539">Nucleus</keyword>
<proteinExistence type="inferred from homology"/>
<evidence type="ECO:0000313" key="11">
    <source>
        <dbReference type="Proteomes" id="UP000054630"/>
    </source>
</evidence>
<dbReference type="SUPFAM" id="SSF46689">
    <property type="entry name" value="Homeodomain-like"/>
    <property type="match status" value="1"/>
</dbReference>
<dbReference type="OrthoDB" id="6159439at2759"/>
<keyword evidence="4 6" id="KW-0371">Homeobox</keyword>
<dbReference type="Gene3D" id="1.10.10.60">
    <property type="entry name" value="Homeodomain-like"/>
    <property type="match status" value="1"/>
</dbReference>
<dbReference type="GO" id="GO:0000981">
    <property type="term" value="F:DNA-binding transcription factor activity, RNA polymerase II-specific"/>
    <property type="evidence" value="ECO:0007669"/>
    <property type="project" value="InterPro"/>
</dbReference>
<dbReference type="InterPro" id="IPR017970">
    <property type="entry name" value="Homeobox_CS"/>
</dbReference>
<dbReference type="InterPro" id="IPR001356">
    <property type="entry name" value="HD"/>
</dbReference>
<feature type="region of interest" description="Disordered" evidence="8">
    <location>
        <begin position="190"/>
        <end position="256"/>
    </location>
</feature>
<dbReference type="Pfam" id="PF00046">
    <property type="entry name" value="Homeodomain"/>
    <property type="match status" value="1"/>
</dbReference>
<keyword evidence="11" id="KW-1185">Reference proteome</keyword>
<evidence type="ECO:0000256" key="7">
    <source>
        <dbReference type="RuleBase" id="RU000682"/>
    </source>
</evidence>
<dbReference type="InterPro" id="IPR050649">
    <property type="entry name" value="Paired_Homeobox_TFs"/>
</dbReference>
<evidence type="ECO:0000256" key="6">
    <source>
        <dbReference type="PROSITE-ProRule" id="PRU00108"/>
    </source>
</evidence>
<protein>
    <submittedName>
        <fullName evidence="10">Homeobox protein goosecoid</fullName>
    </submittedName>
</protein>
<comment type="caution">
    <text evidence="10">The sequence shown here is derived from an EMBL/GenBank/DDBJ whole genome shotgun (WGS) entry which is preliminary data.</text>
</comment>